<feature type="region of interest" description="Disordered" evidence="1">
    <location>
        <begin position="269"/>
        <end position="318"/>
    </location>
</feature>
<feature type="compositionally biased region" description="Basic and acidic residues" evidence="1">
    <location>
        <begin position="68"/>
        <end position="99"/>
    </location>
</feature>
<feature type="compositionally biased region" description="Acidic residues" evidence="1">
    <location>
        <begin position="278"/>
        <end position="296"/>
    </location>
</feature>
<protein>
    <submittedName>
        <fullName evidence="4">Dynein heavy chain-like protein 2</fullName>
    </submittedName>
</protein>
<dbReference type="Proteomes" id="UP001152797">
    <property type="component" value="Unassembled WGS sequence"/>
</dbReference>
<evidence type="ECO:0000313" key="2">
    <source>
        <dbReference type="EMBL" id="CAI4006985.1"/>
    </source>
</evidence>
<organism evidence="2">
    <name type="scientific">Cladocopium goreaui</name>
    <dbReference type="NCBI Taxonomy" id="2562237"/>
    <lineage>
        <taxon>Eukaryota</taxon>
        <taxon>Sar</taxon>
        <taxon>Alveolata</taxon>
        <taxon>Dinophyceae</taxon>
        <taxon>Suessiales</taxon>
        <taxon>Symbiodiniaceae</taxon>
        <taxon>Cladocopium</taxon>
    </lineage>
</organism>
<accession>A0A9P1GB91</accession>
<evidence type="ECO:0000313" key="5">
    <source>
        <dbReference type="Proteomes" id="UP001152797"/>
    </source>
</evidence>
<reference evidence="3" key="2">
    <citation type="submission" date="2024-04" db="EMBL/GenBank/DDBJ databases">
        <authorList>
            <person name="Chen Y."/>
            <person name="Shah S."/>
            <person name="Dougan E. K."/>
            <person name="Thang M."/>
            <person name="Chan C."/>
        </authorList>
    </citation>
    <scope>NUCLEOTIDE SEQUENCE [LARGE SCALE GENOMIC DNA]</scope>
</reference>
<dbReference type="EMBL" id="CAMXCT010003941">
    <property type="protein sequence ID" value="CAI4006985.1"/>
    <property type="molecule type" value="Genomic_DNA"/>
</dbReference>
<dbReference type="EMBL" id="CAMXCT020003941">
    <property type="protein sequence ID" value="CAL1160360.1"/>
    <property type="molecule type" value="Genomic_DNA"/>
</dbReference>
<dbReference type="OrthoDB" id="417446at2759"/>
<feature type="compositionally biased region" description="Basic and acidic residues" evidence="1">
    <location>
        <begin position="107"/>
        <end position="163"/>
    </location>
</feature>
<sequence>MAKTKKSQKKPVSQVRKSALRKPSSKVSSDTKLLVPKSNSQKVEDANLLQAEVFERAKSANALATSSVKEKKDKKGNKEKSKKEKKDHKEVEATEEKDKKQQKKLKDKKDKEKKSKDKTTDQKPLEKRTKGESATDQRSKDEKSADKKKGEKKEGKERKKPGDSTKATKAGNKSKENAEALEAAEKTKEKEEKERALALELKKASVPGPAPTTPPAKRLRMKSPTESTASGSSSIHTDATSTRYQSTKDMAEAHFAKLRLGLSAAVKEAEENAHLDCGTEDEAASDPSSSEDDGEEEGRKAEEKSKENEDQKAKDEAKDEALQIAIANTTRNSNLYERKTNKREWDRFDRQTKGGQFPTGLQPLLRKKKTDLFGLWLDFGEDWDRVQCEVERRAESTNLARSEWVAVQAKTLKAGMEQSKFDELIKKRIDAGLYYQDLDFPSDPMENWIYMPKGRLLRQDELVSESVSTKATKKLDQGLFNALTAEEGGILPAGALPAVKAASEAGQRAVLSALDDDGKQVMKPKRQQKAKPGEAEKISPKTVLESGSQMIANR</sequence>
<evidence type="ECO:0000256" key="1">
    <source>
        <dbReference type="SAM" id="MobiDB-lite"/>
    </source>
</evidence>
<dbReference type="EMBL" id="CAMXCT030003941">
    <property type="protein sequence ID" value="CAL4794297.1"/>
    <property type="molecule type" value="Genomic_DNA"/>
</dbReference>
<feature type="compositionally biased region" description="Basic and acidic residues" evidence="1">
    <location>
        <begin position="173"/>
        <end position="203"/>
    </location>
</feature>
<dbReference type="AlphaFoldDB" id="A0A9P1GB91"/>
<feature type="region of interest" description="Disordered" evidence="1">
    <location>
        <begin position="58"/>
        <end position="246"/>
    </location>
</feature>
<feature type="region of interest" description="Disordered" evidence="1">
    <location>
        <begin position="515"/>
        <end position="554"/>
    </location>
</feature>
<evidence type="ECO:0000313" key="3">
    <source>
        <dbReference type="EMBL" id="CAL1160360.1"/>
    </source>
</evidence>
<feature type="compositionally biased region" description="Low complexity" evidence="1">
    <location>
        <begin position="224"/>
        <end position="237"/>
    </location>
</feature>
<feature type="compositionally biased region" description="Polar residues" evidence="1">
    <location>
        <begin position="545"/>
        <end position="554"/>
    </location>
</feature>
<keyword evidence="5" id="KW-1185">Reference proteome</keyword>
<gene>
    <name evidence="2" type="ORF">C1SCF055_LOCUS32578</name>
</gene>
<feature type="region of interest" description="Disordered" evidence="1">
    <location>
        <begin position="1"/>
        <end position="44"/>
    </location>
</feature>
<feature type="compositionally biased region" description="Polar residues" evidence="1">
    <location>
        <begin position="25"/>
        <end position="41"/>
    </location>
</feature>
<proteinExistence type="predicted"/>
<name>A0A9P1GB91_9DINO</name>
<reference evidence="2" key="1">
    <citation type="submission" date="2022-10" db="EMBL/GenBank/DDBJ databases">
        <authorList>
            <person name="Chen Y."/>
            <person name="Dougan E. K."/>
            <person name="Chan C."/>
            <person name="Rhodes N."/>
            <person name="Thang M."/>
        </authorList>
    </citation>
    <scope>NUCLEOTIDE SEQUENCE</scope>
</reference>
<evidence type="ECO:0000313" key="4">
    <source>
        <dbReference type="EMBL" id="CAL4794297.1"/>
    </source>
</evidence>
<comment type="caution">
    <text evidence="2">The sequence shown here is derived from an EMBL/GenBank/DDBJ whole genome shotgun (WGS) entry which is preliminary data.</text>
</comment>
<feature type="compositionally biased region" description="Basic and acidic residues" evidence="1">
    <location>
        <begin position="297"/>
        <end position="318"/>
    </location>
</feature>